<keyword evidence="2" id="KW-1185">Reference proteome</keyword>
<dbReference type="AlphaFoldDB" id="A0A2I1H3L2"/>
<sequence length="103" mass="12102">MVGQTVGRSVKGSSEQTARKELYNRIMEFLVEENEDDERKQDKRNALKERIKRAIRVYKLFVEIGQHRINNIKETPVSTISSITKEEKAEIIRCLKKNKKLKI</sequence>
<protein>
    <submittedName>
        <fullName evidence="1">Uncharacterized protein</fullName>
    </submittedName>
</protein>
<evidence type="ECO:0000313" key="1">
    <source>
        <dbReference type="EMBL" id="PKY53451.1"/>
    </source>
</evidence>
<comment type="caution">
    <text evidence="1">The sequence shown here is derived from an EMBL/GenBank/DDBJ whole genome shotgun (WGS) entry which is preliminary data.</text>
</comment>
<evidence type="ECO:0000313" key="2">
    <source>
        <dbReference type="Proteomes" id="UP000234323"/>
    </source>
</evidence>
<accession>A0A2I1H3L2</accession>
<gene>
    <name evidence="1" type="ORF">RhiirA4_471664</name>
</gene>
<reference evidence="1 2" key="1">
    <citation type="submission" date="2015-10" db="EMBL/GenBank/DDBJ databases">
        <title>Genome analyses suggest a sexual origin of heterokaryosis in a supposedly ancient asexual fungus.</title>
        <authorList>
            <person name="Ropars J."/>
            <person name="Sedzielewska K."/>
            <person name="Noel J."/>
            <person name="Charron P."/>
            <person name="Farinelli L."/>
            <person name="Marton T."/>
            <person name="Kruger M."/>
            <person name="Pelin A."/>
            <person name="Brachmann A."/>
            <person name="Corradi N."/>
        </authorList>
    </citation>
    <scope>NUCLEOTIDE SEQUENCE [LARGE SCALE GENOMIC DNA]</scope>
    <source>
        <strain evidence="1 2">A4</strain>
    </source>
</reference>
<dbReference type="EMBL" id="LLXI01001389">
    <property type="protein sequence ID" value="PKY53451.1"/>
    <property type="molecule type" value="Genomic_DNA"/>
</dbReference>
<proteinExistence type="predicted"/>
<organism evidence="1 2">
    <name type="scientific">Rhizophagus irregularis</name>
    <dbReference type="NCBI Taxonomy" id="588596"/>
    <lineage>
        <taxon>Eukaryota</taxon>
        <taxon>Fungi</taxon>
        <taxon>Fungi incertae sedis</taxon>
        <taxon>Mucoromycota</taxon>
        <taxon>Glomeromycotina</taxon>
        <taxon>Glomeromycetes</taxon>
        <taxon>Glomerales</taxon>
        <taxon>Glomeraceae</taxon>
        <taxon>Rhizophagus</taxon>
    </lineage>
</organism>
<dbReference type="Proteomes" id="UP000234323">
    <property type="component" value="Unassembled WGS sequence"/>
</dbReference>
<name>A0A2I1H3L2_9GLOM</name>